<feature type="transmembrane region" description="Helical" evidence="7">
    <location>
        <begin position="387"/>
        <end position="407"/>
    </location>
</feature>
<dbReference type="InterPro" id="IPR052031">
    <property type="entry name" value="Membrane_Transporter-Flippase"/>
</dbReference>
<feature type="transmembrane region" description="Helical" evidence="7">
    <location>
        <begin position="419"/>
        <end position="436"/>
    </location>
</feature>
<dbReference type="Proteomes" id="UP000216008">
    <property type="component" value="Unassembled WGS sequence"/>
</dbReference>
<protein>
    <submittedName>
        <fullName evidence="9">MATE family efflux transporter</fullName>
    </submittedName>
</protein>
<dbReference type="GO" id="GO:0015297">
    <property type="term" value="F:antiporter activity"/>
    <property type="evidence" value="ECO:0007669"/>
    <property type="project" value="InterPro"/>
</dbReference>
<evidence type="ECO:0000256" key="7">
    <source>
        <dbReference type="SAM" id="Phobius"/>
    </source>
</evidence>
<evidence type="ECO:0000313" key="8">
    <source>
        <dbReference type="EMBL" id="PAB53067.1"/>
    </source>
</evidence>
<evidence type="ECO:0000256" key="5">
    <source>
        <dbReference type="ARBA" id="ARBA00022989"/>
    </source>
</evidence>
<keyword evidence="2" id="KW-0813">Transport</keyword>
<feature type="transmembrane region" description="Helical" evidence="7">
    <location>
        <begin position="168"/>
        <end position="189"/>
    </location>
</feature>
<dbReference type="GO" id="GO:0042910">
    <property type="term" value="F:xenobiotic transmembrane transporter activity"/>
    <property type="evidence" value="ECO:0007669"/>
    <property type="project" value="InterPro"/>
</dbReference>
<dbReference type="EMBL" id="NIBB01000013">
    <property type="protein sequence ID" value="PAB53067.1"/>
    <property type="molecule type" value="Genomic_DNA"/>
</dbReference>
<dbReference type="GO" id="GO:0005886">
    <property type="term" value="C:plasma membrane"/>
    <property type="evidence" value="ECO:0007669"/>
    <property type="project" value="UniProtKB-SubCell"/>
</dbReference>
<dbReference type="Proteomes" id="UP000216448">
    <property type="component" value="Unassembled WGS sequence"/>
</dbReference>
<dbReference type="EMBL" id="NIBD01000030">
    <property type="protein sequence ID" value="PAB55039.1"/>
    <property type="molecule type" value="Genomic_DNA"/>
</dbReference>
<dbReference type="PANTHER" id="PTHR43549">
    <property type="entry name" value="MULTIDRUG RESISTANCE PROTEIN YPNP-RELATED"/>
    <property type="match status" value="1"/>
</dbReference>
<dbReference type="PANTHER" id="PTHR43549:SF3">
    <property type="entry name" value="MULTIDRUG RESISTANCE PROTEIN YPNP-RELATED"/>
    <property type="match status" value="1"/>
</dbReference>
<name>A0A1Z1N8H1_LACJH</name>
<dbReference type="RefSeq" id="WP_012845486.1">
    <property type="nucleotide sequence ID" value="NZ_CP021703.1"/>
</dbReference>
<feature type="transmembrane region" description="Helical" evidence="7">
    <location>
        <begin position="60"/>
        <end position="83"/>
    </location>
</feature>
<evidence type="ECO:0000313" key="10">
    <source>
        <dbReference type="Proteomes" id="UP000216008"/>
    </source>
</evidence>
<organism evidence="9 10">
    <name type="scientific">Lactobacillus johnsonii</name>
    <dbReference type="NCBI Taxonomy" id="33959"/>
    <lineage>
        <taxon>Bacteria</taxon>
        <taxon>Bacillati</taxon>
        <taxon>Bacillota</taxon>
        <taxon>Bacilli</taxon>
        <taxon>Lactobacillales</taxon>
        <taxon>Lactobacillaceae</taxon>
        <taxon>Lactobacillus</taxon>
    </lineage>
</organism>
<evidence type="ECO:0000313" key="9">
    <source>
        <dbReference type="EMBL" id="PAB55039.1"/>
    </source>
</evidence>
<evidence type="ECO:0000256" key="2">
    <source>
        <dbReference type="ARBA" id="ARBA00022448"/>
    </source>
</evidence>
<feature type="transmembrane region" description="Helical" evidence="7">
    <location>
        <begin position="258"/>
        <end position="278"/>
    </location>
</feature>
<dbReference type="InterPro" id="IPR002528">
    <property type="entry name" value="MATE_fam"/>
</dbReference>
<proteinExistence type="predicted"/>
<feature type="transmembrane region" description="Helical" evidence="7">
    <location>
        <begin position="284"/>
        <end position="306"/>
    </location>
</feature>
<feature type="transmembrane region" description="Helical" evidence="7">
    <location>
        <begin position="95"/>
        <end position="120"/>
    </location>
</feature>
<gene>
    <name evidence="8" type="ORF">A3P64_03260</name>
    <name evidence="9" type="ORF">A3Q24_06325</name>
</gene>
<evidence type="ECO:0000256" key="3">
    <source>
        <dbReference type="ARBA" id="ARBA00022475"/>
    </source>
</evidence>
<dbReference type="Pfam" id="PF01554">
    <property type="entry name" value="MatE"/>
    <property type="match status" value="2"/>
</dbReference>
<sequence length="452" mass="49016">MDNDAIVMTEGSYRSQIIKFAIPLFLGNLFQQMYSAADSLVVGNVIGSNALAAVSSSGSLIMLLIGLFQGLAMGAGVVIAQCIGAKIDQHTREAVATVVAVGFICGFLLIIIGVVLTPQILILMGTPKSIMPESVEFLRVYFLGSMGFVMYNTFISILQANGDSKGPLYYLIASSVVNIAFDIIFIYWLHLSVGFSALATVIAQTFSACLAYNKLRKLKGPSRVDLRHLKIYRPMLKLTIDYGLPSGLQNSLISVSNVVIQSYINMFGAHAVAGIGAYTRVEGFAFLPVTSFTLALTTFVAQNLGAGKIKRIKEGVRFGVILAVLIAEIIGLSVFTFAPQLIALFDPTPSVVAFGVGRARVCGFFFFLVAITHLIASVMRGAGKATIPMLAMMLCWVVVRLAVLLGTKPFFQDIRMANWIYPATWFLSTIVLLNAYRHLDFALISQQTRKEA</sequence>
<keyword evidence="6 7" id="KW-0472">Membrane</keyword>
<keyword evidence="3" id="KW-1003">Cell membrane</keyword>
<comment type="subcellular location">
    <subcellularLocation>
        <location evidence="1">Cell membrane</location>
        <topology evidence="1">Multi-pass membrane protein</topology>
    </subcellularLocation>
</comment>
<dbReference type="NCBIfam" id="TIGR00797">
    <property type="entry name" value="matE"/>
    <property type="match status" value="1"/>
</dbReference>
<dbReference type="InterPro" id="IPR048279">
    <property type="entry name" value="MdtK-like"/>
</dbReference>
<accession>A0A1Z1N8H1</accession>
<reference evidence="10 11" key="1">
    <citation type="submission" date="2017-05" db="EMBL/GenBank/DDBJ databases">
        <title>Lactobacillus johnsonii from commercial turkeys.</title>
        <authorList>
            <person name="Johnson T.J."/>
            <person name="Youmans B."/>
        </authorList>
    </citation>
    <scope>NUCLEOTIDE SEQUENCE [LARGE SCALE GENOMIC DNA]</scope>
    <source>
        <strain evidence="9 10">UMNLJ114</strain>
        <strain evidence="8 11">UMNLJ54</strain>
    </source>
</reference>
<feature type="transmembrane region" description="Helical" evidence="7">
    <location>
        <begin position="195"/>
        <end position="213"/>
    </location>
</feature>
<evidence type="ECO:0000256" key="4">
    <source>
        <dbReference type="ARBA" id="ARBA00022692"/>
    </source>
</evidence>
<evidence type="ECO:0000256" key="6">
    <source>
        <dbReference type="ARBA" id="ARBA00023136"/>
    </source>
</evidence>
<dbReference type="AlphaFoldDB" id="A0A1Z1N8H1"/>
<dbReference type="CDD" id="cd13138">
    <property type="entry name" value="MATE_yoeA_like"/>
    <property type="match status" value="1"/>
</dbReference>
<feature type="transmembrane region" description="Helical" evidence="7">
    <location>
        <begin position="318"/>
        <end position="345"/>
    </location>
</feature>
<feature type="transmembrane region" description="Helical" evidence="7">
    <location>
        <begin position="351"/>
        <end position="375"/>
    </location>
</feature>
<evidence type="ECO:0000313" key="11">
    <source>
        <dbReference type="Proteomes" id="UP000216448"/>
    </source>
</evidence>
<keyword evidence="4 7" id="KW-0812">Transmembrane</keyword>
<comment type="caution">
    <text evidence="9">The sequence shown here is derived from an EMBL/GenBank/DDBJ whole genome shotgun (WGS) entry which is preliminary data.</text>
</comment>
<evidence type="ECO:0000256" key="1">
    <source>
        <dbReference type="ARBA" id="ARBA00004651"/>
    </source>
</evidence>
<dbReference type="PIRSF" id="PIRSF006603">
    <property type="entry name" value="DinF"/>
    <property type="match status" value="1"/>
</dbReference>
<feature type="transmembrane region" description="Helical" evidence="7">
    <location>
        <begin position="140"/>
        <end position="161"/>
    </location>
</feature>
<keyword evidence="5 7" id="KW-1133">Transmembrane helix</keyword>